<evidence type="ECO:0000313" key="3">
    <source>
        <dbReference type="Proteomes" id="UP000092093"/>
    </source>
</evidence>
<gene>
    <name evidence="2" type="ORF">AN484_19065</name>
</gene>
<dbReference type="PANTHER" id="PTHR30595">
    <property type="entry name" value="GLPR-RELATED TRANSCRIPTIONAL REPRESSOR"/>
    <property type="match status" value="1"/>
</dbReference>
<organism evidence="2 3">
    <name type="scientific">Aphanizomenon flos-aquae WA102</name>
    <dbReference type="NCBI Taxonomy" id="1710896"/>
    <lineage>
        <taxon>Bacteria</taxon>
        <taxon>Bacillati</taxon>
        <taxon>Cyanobacteriota</taxon>
        <taxon>Cyanophyceae</taxon>
        <taxon>Nostocales</taxon>
        <taxon>Aphanizomenonaceae</taxon>
        <taxon>Aphanizomenon</taxon>
    </lineage>
</organism>
<dbReference type="InterPro" id="IPR007421">
    <property type="entry name" value="Schlafen_AlbA_2_dom"/>
</dbReference>
<reference evidence="2 3" key="1">
    <citation type="submission" date="2015-09" db="EMBL/GenBank/DDBJ databases">
        <title>Aphanizomenon flos-aquae WA102.</title>
        <authorList>
            <person name="Driscoll C."/>
        </authorList>
    </citation>
    <scope>NUCLEOTIDE SEQUENCE [LARGE SCALE GENOMIC DNA]</scope>
    <source>
        <strain evidence="2">WA102</strain>
    </source>
</reference>
<dbReference type="PANTHER" id="PTHR30595:SF6">
    <property type="entry name" value="SCHLAFEN ALBA-2 DOMAIN-CONTAINING PROTEIN"/>
    <property type="match status" value="1"/>
</dbReference>
<comment type="caution">
    <text evidence="2">The sequence shown here is derived from an EMBL/GenBank/DDBJ whole genome shotgun (WGS) entry which is preliminary data.</text>
</comment>
<dbReference type="Gene3D" id="3.30.950.30">
    <property type="entry name" value="Schlafen, AAA domain"/>
    <property type="match status" value="1"/>
</dbReference>
<dbReference type="PATRIC" id="fig|1710896.3.peg.4202"/>
<dbReference type="EMBL" id="LJOW01000120">
    <property type="protein sequence ID" value="OBQ42206.1"/>
    <property type="molecule type" value="Genomic_DNA"/>
</dbReference>
<dbReference type="AlphaFoldDB" id="A0A1B7WYK4"/>
<sequence>MITENRKGLKEAFAVFFENPSRESLRKLLIDHTGEHDDLDFKSEFELIPPPKLAKHIIAMANKAGGAIVFGVKETENSKFESVGLELDDKTEFLKKIEAYLPDKLIRSVHDFSFNEAEYIKIIGKSFRVVIVEYTPEYIPFLSKKDGTDIQKNLIYIRKNASSEQAEYNDLQDIFNRRLETSFSSAREISLTEHFKELKEIYSLLSKNIITTKDMYSFIDTMRILSMSESKPNPKYPKEDYDDFVVRMLNLKKSVIESIIKSDKFFR</sequence>
<dbReference type="Pfam" id="PF04326">
    <property type="entry name" value="SLFN_AlbA_2"/>
    <property type="match status" value="1"/>
</dbReference>
<protein>
    <recommendedName>
        <fullName evidence="1">Schlafen AlbA-2 domain-containing protein</fullName>
    </recommendedName>
</protein>
<accession>A0A1B7WYK4</accession>
<evidence type="ECO:0000313" key="2">
    <source>
        <dbReference type="EMBL" id="OBQ42206.1"/>
    </source>
</evidence>
<dbReference type="Proteomes" id="UP000092093">
    <property type="component" value="Unassembled WGS sequence"/>
</dbReference>
<feature type="domain" description="Schlafen AlbA-2" evidence="1">
    <location>
        <begin position="35"/>
        <end position="166"/>
    </location>
</feature>
<dbReference type="InterPro" id="IPR038461">
    <property type="entry name" value="Schlafen_AlbA_2_dom_sf"/>
</dbReference>
<proteinExistence type="predicted"/>
<name>A0A1B7WYK4_APHFL</name>
<evidence type="ECO:0000259" key="1">
    <source>
        <dbReference type="Pfam" id="PF04326"/>
    </source>
</evidence>